<keyword evidence="3" id="KW-1185">Reference proteome</keyword>
<feature type="domain" description="SMP-30/Gluconolactonase/LRE-like region" evidence="1">
    <location>
        <begin position="3"/>
        <end position="141"/>
    </location>
</feature>
<dbReference type="InterPro" id="IPR013658">
    <property type="entry name" value="SGL"/>
</dbReference>
<dbReference type="SUPFAM" id="SSF63829">
    <property type="entry name" value="Calcium-dependent phosphotriesterase"/>
    <property type="match status" value="1"/>
</dbReference>
<dbReference type="InterPro" id="IPR052988">
    <property type="entry name" value="Oryzine_lactonohydrolase"/>
</dbReference>
<dbReference type="EMBL" id="OOIP01000022">
    <property type="protein sequence ID" value="SPO40796.1"/>
    <property type="molecule type" value="Genomic_DNA"/>
</dbReference>
<evidence type="ECO:0000313" key="3">
    <source>
        <dbReference type="Proteomes" id="UP000323386"/>
    </source>
</evidence>
<dbReference type="Gene3D" id="2.120.10.30">
    <property type="entry name" value="TolB, C-terminal domain"/>
    <property type="match status" value="1"/>
</dbReference>
<dbReference type="InterPro" id="IPR011042">
    <property type="entry name" value="6-blade_b-propeller_TolB-like"/>
</dbReference>
<gene>
    <name evidence="2" type="ORF">PSFLO_06278</name>
</gene>
<dbReference type="AlphaFoldDB" id="A0A5C3F9M8"/>
<protein>
    <recommendedName>
        <fullName evidence="1">SMP-30/Gluconolactonase/LRE-like region domain-containing protein</fullName>
    </recommendedName>
</protein>
<proteinExistence type="predicted"/>
<dbReference type="OrthoDB" id="423498at2759"/>
<evidence type="ECO:0000259" key="1">
    <source>
        <dbReference type="Pfam" id="PF08450"/>
    </source>
</evidence>
<organism evidence="2 3">
    <name type="scientific">Pseudozyma flocculosa</name>
    <dbReference type="NCBI Taxonomy" id="84751"/>
    <lineage>
        <taxon>Eukaryota</taxon>
        <taxon>Fungi</taxon>
        <taxon>Dikarya</taxon>
        <taxon>Basidiomycota</taxon>
        <taxon>Ustilaginomycotina</taxon>
        <taxon>Ustilaginomycetes</taxon>
        <taxon>Ustilaginales</taxon>
        <taxon>Ustilaginaceae</taxon>
        <taxon>Pseudozyma</taxon>
    </lineage>
</organism>
<dbReference type="PANTHER" id="PTHR47064">
    <property type="entry name" value="PUTATIVE (AFU_ORTHOLOGUE AFUA_1G08990)-RELATED"/>
    <property type="match status" value="1"/>
</dbReference>
<sequence>MVWRFDPRSGELTALTDPTMVPNPNGLAFSPKGDKLYVVNTSPIINGTLPPKYKRPASIYEFDVVNEGGIERLANRRLFAWPWTGIGDGIKVDTQGNVYAGTSDGVQVWSKHGEQILKVFIPETGAVNLVFANEGRLVVTAEEKVYLIQLDPSVRGPPLWEYPRDANEEK</sequence>
<evidence type="ECO:0000313" key="2">
    <source>
        <dbReference type="EMBL" id="SPO40796.1"/>
    </source>
</evidence>
<name>A0A5C3F9M8_9BASI</name>
<dbReference type="Proteomes" id="UP000323386">
    <property type="component" value="Unassembled WGS sequence"/>
</dbReference>
<dbReference type="PANTHER" id="PTHR47064:SF2">
    <property type="entry name" value="SMP-30_GLUCONOLACTONASE_LRE-LIKE REGION DOMAIN-CONTAINING PROTEIN-RELATED"/>
    <property type="match status" value="1"/>
</dbReference>
<accession>A0A5C3F9M8</accession>
<dbReference type="Pfam" id="PF08450">
    <property type="entry name" value="SGL"/>
    <property type="match status" value="1"/>
</dbReference>
<reference evidence="2 3" key="1">
    <citation type="submission" date="2018-03" db="EMBL/GenBank/DDBJ databases">
        <authorList>
            <person name="Guldener U."/>
        </authorList>
    </citation>
    <scope>NUCLEOTIDE SEQUENCE [LARGE SCALE GENOMIC DNA]</scope>
    <source>
        <strain evidence="2 3">DAOM196992</strain>
    </source>
</reference>